<feature type="compositionally biased region" description="Polar residues" evidence="1">
    <location>
        <begin position="286"/>
        <end position="297"/>
    </location>
</feature>
<dbReference type="Gramene" id="Kaladp0055s0293.2.v1.1">
    <property type="protein sequence ID" value="Kaladp0055s0293.2.v1.1"/>
    <property type="gene ID" value="Kaladp0055s0293.v1.1"/>
</dbReference>
<evidence type="ECO:0000256" key="1">
    <source>
        <dbReference type="SAM" id="MobiDB-lite"/>
    </source>
</evidence>
<dbReference type="GO" id="GO:0005096">
    <property type="term" value="F:GTPase activator activity"/>
    <property type="evidence" value="ECO:0007669"/>
    <property type="project" value="TreeGrafter"/>
</dbReference>
<evidence type="ECO:0000313" key="3">
    <source>
        <dbReference type="EnsemblPlants" id="Kaladp0055s0293.1.v1.1"/>
    </source>
</evidence>
<dbReference type="PANTHER" id="PTHR22957">
    <property type="entry name" value="TBC1 DOMAIN FAMILY MEMBER GTPASE-ACTIVATING PROTEIN"/>
    <property type="match status" value="1"/>
</dbReference>
<dbReference type="EnsemblPlants" id="Kaladp0055s0293.2.v1.1">
    <property type="protein sequence ID" value="Kaladp0055s0293.2.v1.1"/>
    <property type="gene ID" value="Kaladp0055s0293.v1.1"/>
</dbReference>
<dbReference type="InterPro" id="IPR035969">
    <property type="entry name" value="Rab-GAP_TBC_sf"/>
</dbReference>
<reference evidence="3" key="1">
    <citation type="submission" date="2021-01" db="UniProtKB">
        <authorList>
            <consortium name="EnsemblPlants"/>
        </authorList>
    </citation>
    <scope>IDENTIFICATION</scope>
</reference>
<feature type="compositionally biased region" description="Acidic residues" evidence="1">
    <location>
        <begin position="260"/>
        <end position="277"/>
    </location>
</feature>
<organism evidence="3 4">
    <name type="scientific">Kalanchoe fedtschenkoi</name>
    <name type="common">Lavender scallops</name>
    <name type="synonym">South American air plant</name>
    <dbReference type="NCBI Taxonomy" id="63787"/>
    <lineage>
        <taxon>Eukaryota</taxon>
        <taxon>Viridiplantae</taxon>
        <taxon>Streptophyta</taxon>
        <taxon>Embryophyta</taxon>
        <taxon>Tracheophyta</taxon>
        <taxon>Spermatophyta</taxon>
        <taxon>Magnoliopsida</taxon>
        <taxon>eudicotyledons</taxon>
        <taxon>Gunneridae</taxon>
        <taxon>Pentapetalae</taxon>
        <taxon>Saxifragales</taxon>
        <taxon>Crassulaceae</taxon>
        <taxon>Kalanchoe</taxon>
    </lineage>
</organism>
<feature type="region of interest" description="Disordered" evidence="1">
    <location>
        <begin position="174"/>
        <end position="197"/>
    </location>
</feature>
<dbReference type="FunFam" id="1.10.8.270:FF:000022">
    <property type="entry name" value="Ypt/Rab-GAP domain of gyp1p superfamily protein"/>
    <property type="match status" value="1"/>
</dbReference>
<dbReference type="FunFam" id="1.10.472.80:FF:000014">
    <property type="entry name" value="GTPase-activating protein gyp7 isoform X1"/>
    <property type="match status" value="1"/>
</dbReference>
<feature type="region of interest" description="Disordered" evidence="1">
    <location>
        <begin position="242"/>
        <end position="297"/>
    </location>
</feature>
<feature type="region of interest" description="Disordered" evidence="1">
    <location>
        <begin position="1"/>
        <end position="56"/>
    </location>
</feature>
<dbReference type="SUPFAM" id="SSF47923">
    <property type="entry name" value="Ypt/Rab-GAP domain of gyp1p"/>
    <property type="match status" value="2"/>
</dbReference>
<feature type="domain" description="Rab-GAP TBC" evidence="2">
    <location>
        <begin position="125"/>
        <end position="482"/>
    </location>
</feature>
<proteinExistence type="predicted"/>
<dbReference type="Gene3D" id="1.10.8.270">
    <property type="entry name" value="putative rabgap domain of human tbc1 domain family member 14 like domains"/>
    <property type="match status" value="1"/>
</dbReference>
<dbReference type="OMA" id="GNLMEGM"/>
<dbReference type="SMART" id="SM00164">
    <property type="entry name" value="TBC"/>
    <property type="match status" value="1"/>
</dbReference>
<accession>A0A7N0U5N1</accession>
<keyword evidence="4" id="KW-1185">Reference proteome</keyword>
<dbReference type="InterPro" id="IPR000195">
    <property type="entry name" value="Rab-GAP-TBC_dom"/>
</dbReference>
<protein>
    <recommendedName>
        <fullName evidence="2">Rab-GAP TBC domain-containing protein</fullName>
    </recommendedName>
</protein>
<sequence>MKALRRIHTSSDASSSSPATAVAAVTAAAATSDPNHNPNASPTFSSSPSSSSSTSSWNHLKSVLFVAAAPANSRSPTDRNRQKSPWSRRKRIHALSPEQWKSFFTPDGKLQDDGAKMLKKVRSGGIHPSIRAEVWPFLLGVYTLDSTEEDRENARIQKRKEYEKLQRKCQKLYNNKNSSNDGSSSSQGNSGLLVPGVSYSDSEDAASARASVSIEKSSSNIDAVKNYPSSGWLEMVESSSRCTTDGDTSFQNADSSYSDSSEESDTVPESPFLEDWEENKLGVSSKEPSPSFRTEQNPSLNIEDFTTWQRIIRLDAVRANSECIEHSPSQVTLAEACSAADAVGLKDYSHLESWRIFHAARLVSILEAYALYDPEIGYCQGMGDLLSPIVTVIPEDHDAFWCFVGFMRKARHNFRLDEVGIRRQLSIISKIIKCKDSHLYKHLAKYQAEDCFFVYRMVLVLFRRELSFEQTLCLWEVIWADQAAIRARIGKSAWSRIRQRAPPTDDLLLYAIAASVLQRRKLIIEKYSSMDEIIRECNNMAGQLDVWKLLDDAHNLVVTLHDKI</sequence>
<name>A0A7N0U5N1_KALFE</name>
<dbReference type="Gramene" id="Kaladp0055s0293.1.v1.1">
    <property type="protein sequence ID" value="Kaladp0055s0293.1.v1.1"/>
    <property type="gene ID" value="Kaladp0055s0293.v1.1"/>
</dbReference>
<evidence type="ECO:0000313" key="4">
    <source>
        <dbReference type="Proteomes" id="UP000594263"/>
    </source>
</evidence>
<dbReference type="Pfam" id="PF00566">
    <property type="entry name" value="RabGAP-TBC"/>
    <property type="match status" value="1"/>
</dbReference>
<dbReference type="PANTHER" id="PTHR22957:SF507">
    <property type="entry name" value="OS08G0547200 PROTEIN"/>
    <property type="match status" value="1"/>
</dbReference>
<feature type="region of interest" description="Disordered" evidence="1">
    <location>
        <begin position="68"/>
        <end position="92"/>
    </location>
</feature>
<dbReference type="Proteomes" id="UP000594263">
    <property type="component" value="Unplaced"/>
</dbReference>
<evidence type="ECO:0000259" key="2">
    <source>
        <dbReference type="PROSITE" id="PS50086"/>
    </source>
</evidence>
<dbReference type="EnsemblPlants" id="Kaladp0055s0293.1.v1.1">
    <property type="protein sequence ID" value="Kaladp0055s0293.1.v1.1"/>
    <property type="gene ID" value="Kaladp0055s0293.v1.1"/>
</dbReference>
<feature type="compositionally biased region" description="Low complexity" evidence="1">
    <location>
        <begin position="41"/>
        <end position="56"/>
    </location>
</feature>
<dbReference type="Gene3D" id="1.10.472.80">
    <property type="entry name" value="Ypt/Rab-GAP domain of gyp1p, domain 3"/>
    <property type="match status" value="1"/>
</dbReference>
<dbReference type="PROSITE" id="PS50086">
    <property type="entry name" value="TBC_RABGAP"/>
    <property type="match status" value="1"/>
</dbReference>
<feature type="compositionally biased region" description="Low complexity" evidence="1">
    <location>
        <begin position="10"/>
        <end position="34"/>
    </location>
</feature>
<feature type="compositionally biased region" description="Polar residues" evidence="1">
    <location>
        <begin position="242"/>
        <end position="253"/>
    </location>
</feature>
<dbReference type="AlphaFoldDB" id="A0A7N0U5N1"/>